<gene>
    <name evidence="6" type="ORF">ONB1V03_LOCUS4964</name>
</gene>
<dbReference type="InterPro" id="IPR036823">
    <property type="entry name" value="Ribosomal_uS7_dom_sf"/>
</dbReference>
<sequence length="238" mass="27193">MAFICGSIHLLLKSHLKLAVTTRLSAIGLSQWTPQYAEPVLDWMDGDSDGEGQSGQPSDGLSELSFRPIKARQSSHSCSLFFDDLLNRFISKAHLKGQKAMMRDLMRDTFGVMKSIQLQKYNAADDANKEHIQCDPLVIFHTALANCRPLIITRPIKRGGATYQVPYPLRLKESEEMAMRWIIHAVRDRPKPKKTFFPDVMAKELIDAYYNEGKVVKKKQDIHRVCEANRAYAHYRWG</sequence>
<reference evidence="6" key="1">
    <citation type="submission" date="2020-11" db="EMBL/GenBank/DDBJ databases">
        <authorList>
            <person name="Tran Van P."/>
        </authorList>
    </citation>
    <scope>NUCLEOTIDE SEQUENCE</scope>
</reference>
<keyword evidence="3" id="KW-0687">Ribonucleoprotein</keyword>
<dbReference type="Pfam" id="PF00177">
    <property type="entry name" value="Ribosomal_S7"/>
    <property type="match status" value="1"/>
</dbReference>
<keyword evidence="7" id="KW-1185">Reference proteome</keyword>
<dbReference type="EMBL" id="CAJPVJ010001870">
    <property type="protein sequence ID" value="CAG2165422.1"/>
    <property type="molecule type" value="Genomic_DNA"/>
</dbReference>
<dbReference type="CDD" id="cd14870">
    <property type="entry name" value="uS7_Mitochondria_Mammalian"/>
    <property type="match status" value="1"/>
</dbReference>
<evidence type="ECO:0000256" key="4">
    <source>
        <dbReference type="SAM" id="SignalP"/>
    </source>
</evidence>
<dbReference type="GO" id="GO:1990904">
    <property type="term" value="C:ribonucleoprotein complex"/>
    <property type="evidence" value="ECO:0007669"/>
    <property type="project" value="UniProtKB-KW"/>
</dbReference>
<dbReference type="PANTHER" id="PTHR11205">
    <property type="entry name" value="RIBOSOMAL PROTEIN S7"/>
    <property type="match status" value="1"/>
</dbReference>
<feature type="domain" description="Small ribosomal subunit protein uS7" evidence="5">
    <location>
        <begin position="80"/>
        <end position="230"/>
    </location>
</feature>
<comment type="similarity">
    <text evidence="1">Belongs to the universal ribosomal protein uS7 family.</text>
</comment>
<organism evidence="6">
    <name type="scientific">Oppiella nova</name>
    <dbReference type="NCBI Taxonomy" id="334625"/>
    <lineage>
        <taxon>Eukaryota</taxon>
        <taxon>Metazoa</taxon>
        <taxon>Ecdysozoa</taxon>
        <taxon>Arthropoda</taxon>
        <taxon>Chelicerata</taxon>
        <taxon>Arachnida</taxon>
        <taxon>Acari</taxon>
        <taxon>Acariformes</taxon>
        <taxon>Sarcoptiformes</taxon>
        <taxon>Oribatida</taxon>
        <taxon>Brachypylina</taxon>
        <taxon>Oppioidea</taxon>
        <taxon>Oppiidae</taxon>
        <taxon>Oppiella</taxon>
    </lineage>
</organism>
<dbReference type="Gene3D" id="1.10.455.10">
    <property type="entry name" value="Ribosomal protein S7 domain"/>
    <property type="match status" value="1"/>
</dbReference>
<evidence type="ECO:0000256" key="2">
    <source>
        <dbReference type="ARBA" id="ARBA00022980"/>
    </source>
</evidence>
<proteinExistence type="inferred from homology"/>
<evidence type="ECO:0000259" key="5">
    <source>
        <dbReference type="Pfam" id="PF00177"/>
    </source>
</evidence>
<name>A0A7R9QGR2_9ACAR</name>
<dbReference type="AlphaFoldDB" id="A0A7R9QGR2"/>
<dbReference type="InterPro" id="IPR000235">
    <property type="entry name" value="Ribosomal_uS7"/>
</dbReference>
<dbReference type="SUPFAM" id="SSF47973">
    <property type="entry name" value="Ribosomal protein S7"/>
    <property type="match status" value="1"/>
</dbReference>
<feature type="signal peptide" evidence="4">
    <location>
        <begin position="1"/>
        <end position="19"/>
    </location>
</feature>
<dbReference type="GO" id="GO:0005840">
    <property type="term" value="C:ribosome"/>
    <property type="evidence" value="ECO:0007669"/>
    <property type="project" value="UniProtKB-KW"/>
</dbReference>
<keyword evidence="2" id="KW-0689">Ribosomal protein</keyword>
<protein>
    <recommendedName>
        <fullName evidence="5">Small ribosomal subunit protein uS7 domain-containing protein</fullName>
    </recommendedName>
</protein>
<evidence type="ECO:0000256" key="3">
    <source>
        <dbReference type="ARBA" id="ARBA00023274"/>
    </source>
</evidence>
<accession>A0A7R9QGR2</accession>
<dbReference type="InterPro" id="IPR023798">
    <property type="entry name" value="Ribosomal_uS7_dom"/>
</dbReference>
<keyword evidence="4" id="KW-0732">Signal</keyword>
<evidence type="ECO:0000313" key="7">
    <source>
        <dbReference type="Proteomes" id="UP000728032"/>
    </source>
</evidence>
<dbReference type="EMBL" id="OC916695">
    <property type="protein sequence ID" value="CAD7644979.1"/>
    <property type="molecule type" value="Genomic_DNA"/>
</dbReference>
<dbReference type="Proteomes" id="UP000728032">
    <property type="component" value="Unassembled WGS sequence"/>
</dbReference>
<evidence type="ECO:0000313" key="6">
    <source>
        <dbReference type="EMBL" id="CAD7644979.1"/>
    </source>
</evidence>
<evidence type="ECO:0000256" key="1">
    <source>
        <dbReference type="ARBA" id="ARBA00007151"/>
    </source>
</evidence>
<dbReference type="OrthoDB" id="9972728at2759"/>
<dbReference type="GO" id="GO:0006412">
    <property type="term" value="P:translation"/>
    <property type="evidence" value="ECO:0007669"/>
    <property type="project" value="InterPro"/>
</dbReference>
<feature type="chain" id="PRO_5035593207" description="Small ribosomal subunit protein uS7 domain-containing protein" evidence="4">
    <location>
        <begin position="20"/>
        <end position="238"/>
    </location>
</feature>